<keyword evidence="3" id="KW-1185">Reference proteome</keyword>
<dbReference type="PANTHER" id="PTHR24637:SF428">
    <property type="entry name" value="SCAVENGER RECEPTOR CLASS A MEMBER 3"/>
    <property type="match status" value="1"/>
</dbReference>
<feature type="compositionally biased region" description="Gly residues" evidence="1">
    <location>
        <begin position="108"/>
        <end position="117"/>
    </location>
</feature>
<gene>
    <name evidence="2" type="ORF">PLOB_00038453</name>
</gene>
<dbReference type="Pfam" id="PF01391">
    <property type="entry name" value="Collagen"/>
    <property type="match status" value="1"/>
</dbReference>
<evidence type="ECO:0000256" key="1">
    <source>
        <dbReference type="SAM" id="MobiDB-lite"/>
    </source>
</evidence>
<protein>
    <submittedName>
        <fullName evidence="2">Uncharacterized protein</fullName>
    </submittedName>
</protein>
<dbReference type="EMBL" id="CALNXK010000057">
    <property type="protein sequence ID" value="CAH3136450.1"/>
    <property type="molecule type" value="Genomic_DNA"/>
</dbReference>
<dbReference type="Proteomes" id="UP001159405">
    <property type="component" value="Unassembled WGS sequence"/>
</dbReference>
<sequence>MLSFFQIPRYSEANESSMKIPLYIAIYALLITLSFTKSNSSSNKTPGKKCAQQTLFGSCGQSTCFCAPGIPGIPGSPGPVGSPGNHGPEGPMGPRGKKGDKGSRGSSGPAGPGGPTGKKGEPGARGIQGPQGTPGYAPGALKSNWKQCVFKNLDNGQDNGLIKVNNQLNSPECHAFCLQIAPSRSSRIVFHNSFTTHN</sequence>
<accession>A0ABN8PAE5</accession>
<dbReference type="PANTHER" id="PTHR24637">
    <property type="entry name" value="COLLAGEN"/>
    <property type="match status" value="1"/>
</dbReference>
<reference evidence="2 3" key="1">
    <citation type="submission" date="2022-05" db="EMBL/GenBank/DDBJ databases">
        <authorList>
            <consortium name="Genoscope - CEA"/>
            <person name="William W."/>
        </authorList>
    </citation>
    <scope>NUCLEOTIDE SEQUENCE [LARGE SCALE GENOMIC DNA]</scope>
</reference>
<evidence type="ECO:0000313" key="2">
    <source>
        <dbReference type="EMBL" id="CAH3136450.1"/>
    </source>
</evidence>
<name>A0ABN8PAE5_9CNID</name>
<proteinExistence type="predicted"/>
<evidence type="ECO:0000313" key="3">
    <source>
        <dbReference type="Proteomes" id="UP001159405"/>
    </source>
</evidence>
<feature type="region of interest" description="Disordered" evidence="1">
    <location>
        <begin position="75"/>
        <end position="138"/>
    </location>
</feature>
<dbReference type="InterPro" id="IPR008160">
    <property type="entry name" value="Collagen"/>
</dbReference>
<organism evidence="2 3">
    <name type="scientific">Porites lobata</name>
    <dbReference type="NCBI Taxonomy" id="104759"/>
    <lineage>
        <taxon>Eukaryota</taxon>
        <taxon>Metazoa</taxon>
        <taxon>Cnidaria</taxon>
        <taxon>Anthozoa</taxon>
        <taxon>Hexacorallia</taxon>
        <taxon>Scleractinia</taxon>
        <taxon>Fungiina</taxon>
        <taxon>Poritidae</taxon>
        <taxon>Porites</taxon>
    </lineage>
</organism>
<comment type="caution">
    <text evidence="2">The sequence shown here is derived from an EMBL/GenBank/DDBJ whole genome shotgun (WGS) entry which is preliminary data.</text>
</comment>